<reference evidence="8" key="1">
    <citation type="submission" date="2015-08" db="EMBL/GenBank/DDBJ databases">
        <authorList>
            <person name="Babu N.S."/>
            <person name="Beckwith C.J."/>
            <person name="Beseler K.G."/>
            <person name="Brison A."/>
            <person name="Carone J.V."/>
            <person name="Caskin T.P."/>
            <person name="Diamond M."/>
            <person name="Durham M.E."/>
            <person name="Foxe J.M."/>
            <person name="Go M."/>
            <person name="Henderson B.A."/>
            <person name="Jones I.B."/>
            <person name="McGettigan J.A."/>
            <person name="Micheletti S.J."/>
            <person name="Nasrallah M.E."/>
            <person name="Ortiz D."/>
            <person name="Piller C.R."/>
            <person name="Privatt S.R."/>
            <person name="Schneider S.L."/>
            <person name="Sharp S."/>
            <person name="Smith T.C."/>
            <person name="Stanton J.D."/>
            <person name="Ullery H.E."/>
            <person name="Wilson R.J."/>
            <person name="Serrano M.G."/>
            <person name="Buck G."/>
            <person name="Lee V."/>
            <person name="Wang Y."/>
            <person name="Carvalho R."/>
            <person name="Voegtly L."/>
            <person name="Shi R."/>
            <person name="Duckworth R."/>
            <person name="Johnson A."/>
            <person name="Loviza R."/>
            <person name="Walstead R."/>
            <person name="Shah Z."/>
            <person name="Kiflezghi M."/>
            <person name="Wade K."/>
            <person name="Ball S.L."/>
            <person name="Bradley K.W."/>
            <person name="Asai D.J."/>
            <person name="Bowman C.A."/>
            <person name="Russell D.A."/>
            <person name="Pope W.H."/>
            <person name="Jacobs-Sera D."/>
            <person name="Hendrix R.W."/>
            <person name="Hatfull G.F."/>
        </authorList>
    </citation>
    <scope>NUCLEOTIDE SEQUENCE</scope>
</reference>
<dbReference type="GO" id="GO:0071028">
    <property type="term" value="P:nuclear mRNA surveillance"/>
    <property type="evidence" value="ECO:0007669"/>
    <property type="project" value="TreeGrafter"/>
</dbReference>
<organism evidence="8">
    <name type="scientific">Auxenochlorella protothecoides</name>
    <name type="common">Green microalga</name>
    <name type="synonym">Chlorella protothecoides</name>
    <dbReference type="NCBI Taxonomy" id="3075"/>
    <lineage>
        <taxon>Eukaryota</taxon>
        <taxon>Viridiplantae</taxon>
        <taxon>Chlorophyta</taxon>
        <taxon>core chlorophytes</taxon>
        <taxon>Trebouxiophyceae</taxon>
        <taxon>Chlorellales</taxon>
        <taxon>Chlorellaceae</taxon>
        <taxon>Auxenochlorella</taxon>
    </lineage>
</organism>
<evidence type="ECO:0000259" key="7">
    <source>
        <dbReference type="Pfam" id="PF03725"/>
    </source>
</evidence>
<dbReference type="GO" id="GO:0016075">
    <property type="term" value="P:rRNA catabolic process"/>
    <property type="evidence" value="ECO:0007669"/>
    <property type="project" value="TreeGrafter"/>
</dbReference>
<dbReference type="GO" id="GO:0034475">
    <property type="term" value="P:U4 snRNA 3'-end processing"/>
    <property type="evidence" value="ECO:0007669"/>
    <property type="project" value="TreeGrafter"/>
</dbReference>
<gene>
    <name evidence="8" type="ORF">g.7300</name>
</gene>
<evidence type="ECO:0000256" key="3">
    <source>
        <dbReference type="ARBA" id="ARBA00006678"/>
    </source>
</evidence>
<dbReference type="InterPro" id="IPR050590">
    <property type="entry name" value="Exosome_comp_Rrp42_subfam"/>
</dbReference>
<dbReference type="Pfam" id="PF03725">
    <property type="entry name" value="RNase_PH_C"/>
    <property type="match status" value="1"/>
</dbReference>
<evidence type="ECO:0000256" key="1">
    <source>
        <dbReference type="ARBA" id="ARBA00004123"/>
    </source>
</evidence>
<dbReference type="AlphaFoldDB" id="A0A1D2AG70"/>
<sequence length="377" mass="39062">GTFACKRRTARAVLYRDKAYARLDPCTVRSKYIVRRDAAPVDGSPRPCRATQGGPGGQTMAIGPLSNLERDFIQNAIAAGVREDGRGPYDSRTPSFSFFPDDLGCVVALGDTLVSAGVSATLRPPFPDRPNEGSLRVSARLTPLAAPGSDPGARSAPEAEELALALERGLRDGRAVDLEALTVLPGRKVWHLDLALTVMGAGGGLLDAAGLAALAAVCAHRRPATRVDDAARGLVSLLPPGTGETQPLSMHHLPVPVTFALFPGGHLAVDPTAREERAAAGALALVLTPQGEVCAARKARGAGCAPSQLLRCARLGRGVAEERVRIMRAALEAHELERAAARVRRHAGGPRGPLAVARPPGDASGWGAASAGGGSMQ</sequence>
<dbReference type="Gene3D" id="3.30.230.70">
    <property type="entry name" value="GHMP Kinase, N-terminal domain"/>
    <property type="match status" value="1"/>
</dbReference>
<dbReference type="PANTHER" id="PTHR11097">
    <property type="entry name" value="EXOSOME COMPLEX EXONUCLEASE RIBOSOMAL RNA PROCESSING PROTEIN"/>
    <property type="match status" value="1"/>
</dbReference>
<protein>
    <submittedName>
        <fullName evidence="8">Uncharacterized protein</fullName>
    </submittedName>
</protein>
<name>A0A1D2AG70_AUXPR</name>
<dbReference type="InterPro" id="IPR036345">
    <property type="entry name" value="ExoRNase_PH_dom2_sf"/>
</dbReference>
<evidence type="ECO:0000256" key="2">
    <source>
        <dbReference type="ARBA" id="ARBA00004496"/>
    </source>
</evidence>
<feature type="non-terminal residue" evidence="8">
    <location>
        <position position="377"/>
    </location>
</feature>
<dbReference type="SUPFAM" id="SSF55666">
    <property type="entry name" value="Ribonuclease PH domain 2-like"/>
    <property type="match status" value="1"/>
</dbReference>
<comment type="similarity">
    <text evidence="3">Belongs to the RNase PH family.</text>
</comment>
<dbReference type="InterPro" id="IPR001247">
    <property type="entry name" value="ExoRNase_PH_dom1"/>
</dbReference>
<dbReference type="GO" id="GO:0071035">
    <property type="term" value="P:nuclear polyadenylation-dependent rRNA catabolic process"/>
    <property type="evidence" value="ECO:0007669"/>
    <property type="project" value="TreeGrafter"/>
</dbReference>
<feature type="non-terminal residue" evidence="8">
    <location>
        <position position="1"/>
    </location>
</feature>
<dbReference type="GO" id="GO:0035925">
    <property type="term" value="F:mRNA 3'-UTR AU-rich region binding"/>
    <property type="evidence" value="ECO:0007669"/>
    <property type="project" value="TreeGrafter"/>
</dbReference>
<evidence type="ECO:0000259" key="6">
    <source>
        <dbReference type="Pfam" id="PF01138"/>
    </source>
</evidence>
<dbReference type="EMBL" id="GDKF01000425">
    <property type="protein sequence ID" value="JAT78197.1"/>
    <property type="molecule type" value="Transcribed_RNA"/>
</dbReference>
<dbReference type="GO" id="GO:0071038">
    <property type="term" value="P:TRAMP-dependent tRNA surveillance pathway"/>
    <property type="evidence" value="ECO:0007669"/>
    <property type="project" value="TreeGrafter"/>
</dbReference>
<dbReference type="GO" id="GO:0034473">
    <property type="term" value="P:U1 snRNA 3'-end processing"/>
    <property type="evidence" value="ECO:0007669"/>
    <property type="project" value="TreeGrafter"/>
</dbReference>
<dbReference type="InterPro" id="IPR027408">
    <property type="entry name" value="PNPase/RNase_PH_dom_sf"/>
</dbReference>
<feature type="region of interest" description="Disordered" evidence="5">
    <location>
        <begin position="343"/>
        <end position="377"/>
    </location>
</feature>
<dbReference type="GO" id="GO:0034476">
    <property type="term" value="P:U5 snRNA 3'-end processing"/>
    <property type="evidence" value="ECO:0007669"/>
    <property type="project" value="TreeGrafter"/>
</dbReference>
<dbReference type="PANTHER" id="PTHR11097:SF14">
    <property type="entry name" value="EXOSOME COMPLEX COMPONENT RRP45"/>
    <property type="match status" value="1"/>
</dbReference>
<feature type="domain" description="Exoribonuclease phosphorolytic" evidence="7">
    <location>
        <begin position="252"/>
        <end position="317"/>
    </location>
</feature>
<evidence type="ECO:0000256" key="5">
    <source>
        <dbReference type="SAM" id="MobiDB-lite"/>
    </source>
</evidence>
<keyword evidence="4" id="KW-0963">Cytoplasm</keyword>
<dbReference type="InterPro" id="IPR020568">
    <property type="entry name" value="Ribosomal_Su5_D2-typ_SF"/>
</dbReference>
<feature type="domain" description="Exoribonuclease phosphorolytic" evidence="6">
    <location>
        <begin position="105"/>
        <end position="220"/>
    </location>
</feature>
<comment type="subcellular location">
    <subcellularLocation>
        <location evidence="2">Cytoplasm</location>
    </subcellularLocation>
    <subcellularLocation>
        <location evidence="1">Nucleus</location>
    </subcellularLocation>
</comment>
<dbReference type="Pfam" id="PF01138">
    <property type="entry name" value="RNase_PH"/>
    <property type="match status" value="1"/>
</dbReference>
<evidence type="ECO:0000313" key="8">
    <source>
        <dbReference type="EMBL" id="JAT78197.1"/>
    </source>
</evidence>
<dbReference type="GO" id="GO:0000176">
    <property type="term" value="C:nuclear exosome (RNase complex)"/>
    <property type="evidence" value="ECO:0007669"/>
    <property type="project" value="TreeGrafter"/>
</dbReference>
<dbReference type="SUPFAM" id="SSF54211">
    <property type="entry name" value="Ribosomal protein S5 domain 2-like"/>
    <property type="match status" value="1"/>
</dbReference>
<evidence type="ECO:0000256" key="4">
    <source>
        <dbReference type="ARBA" id="ARBA00022490"/>
    </source>
</evidence>
<dbReference type="GO" id="GO:0000177">
    <property type="term" value="C:cytoplasmic exosome (RNase complex)"/>
    <property type="evidence" value="ECO:0007669"/>
    <property type="project" value="TreeGrafter"/>
</dbReference>
<dbReference type="GO" id="GO:0000467">
    <property type="term" value="P:exonucleolytic trimming to generate mature 3'-end of 5.8S rRNA from tricistronic rRNA transcript (SSU-rRNA, 5.8S rRNA, LSU-rRNA)"/>
    <property type="evidence" value="ECO:0007669"/>
    <property type="project" value="TreeGrafter"/>
</dbReference>
<dbReference type="InterPro" id="IPR015847">
    <property type="entry name" value="ExoRNase_PH_dom2"/>
</dbReference>
<accession>A0A1D2AG70</accession>
<proteinExistence type="inferred from homology"/>